<reference evidence="1 2" key="1">
    <citation type="submission" date="2013-05" db="EMBL/GenBank/DDBJ databases">
        <authorList>
            <person name="Harkins D.M."/>
            <person name="Durkin A.S."/>
            <person name="Brinkac L.M."/>
            <person name="Haft D.H."/>
            <person name="Selengut J.D."/>
            <person name="Sanka R."/>
            <person name="DePew J."/>
            <person name="Purushe J."/>
            <person name="Hartskeerl R.A."/>
            <person name="Ahmed A."/>
            <person name="van der Linden H."/>
            <person name="Goris M.G.A."/>
            <person name="Vinetz J.M."/>
            <person name="Sutton G.G."/>
            <person name="Nierman W.C."/>
            <person name="Fouts D.E."/>
        </authorList>
    </citation>
    <scope>NUCLEOTIDE SEQUENCE [LARGE SCALE GENOMIC DNA]</scope>
    <source>
        <strain evidence="1 2">10</strain>
    </source>
</reference>
<sequence>MRRAEYKVRRFKVNFFILIGFYGIRCQEISHWSMENRDRKGFFQKTEDFQRTEDRRLRTEH</sequence>
<evidence type="ECO:0000313" key="2">
    <source>
        <dbReference type="Proteomes" id="UP000018719"/>
    </source>
</evidence>
<name>V6HMY2_9LEPT</name>
<gene>
    <name evidence="1" type="ORF">LEP1GSC047_0055</name>
</gene>
<dbReference type="AlphaFoldDB" id="V6HMY2"/>
<evidence type="ECO:0000313" key="1">
    <source>
        <dbReference type="EMBL" id="EQA38255.1"/>
    </source>
</evidence>
<dbReference type="STRING" id="1049790.LEP1GSC047_0055"/>
<comment type="caution">
    <text evidence="1">The sequence shown here is derived from an EMBL/GenBank/DDBJ whole genome shotgun (WGS) entry which is preliminary data.</text>
</comment>
<organism evidence="1 2">
    <name type="scientific">Leptospira inadai serovar Lyme str. 10</name>
    <dbReference type="NCBI Taxonomy" id="1049790"/>
    <lineage>
        <taxon>Bacteria</taxon>
        <taxon>Pseudomonadati</taxon>
        <taxon>Spirochaetota</taxon>
        <taxon>Spirochaetia</taxon>
        <taxon>Leptospirales</taxon>
        <taxon>Leptospiraceae</taxon>
        <taxon>Leptospira</taxon>
    </lineage>
</organism>
<proteinExistence type="predicted"/>
<protein>
    <submittedName>
        <fullName evidence="1">Uncharacterized protein</fullName>
    </submittedName>
</protein>
<accession>V6HMY2</accession>
<dbReference type="Proteomes" id="UP000018719">
    <property type="component" value="Unassembled WGS sequence"/>
</dbReference>
<dbReference type="EMBL" id="AHMM02000012">
    <property type="protein sequence ID" value="EQA38255.1"/>
    <property type="molecule type" value="Genomic_DNA"/>
</dbReference>